<dbReference type="Gene3D" id="1.25.40.10">
    <property type="entry name" value="Tetratricopeptide repeat domain"/>
    <property type="match status" value="2"/>
</dbReference>
<gene>
    <name evidence="2" type="ORF">H4696_004311</name>
</gene>
<evidence type="ECO:0000313" key="3">
    <source>
        <dbReference type="Proteomes" id="UP000631670"/>
    </source>
</evidence>
<evidence type="ECO:0000256" key="1">
    <source>
        <dbReference type="PROSITE-ProRule" id="PRU00339"/>
    </source>
</evidence>
<dbReference type="PANTHER" id="PTHR47691:SF3">
    <property type="entry name" value="HTH-TYPE TRANSCRIPTIONAL REGULATOR RV0890C-RELATED"/>
    <property type="match status" value="1"/>
</dbReference>
<feature type="repeat" description="TPR" evidence="1">
    <location>
        <begin position="670"/>
        <end position="703"/>
    </location>
</feature>
<dbReference type="InterPro" id="IPR019734">
    <property type="entry name" value="TPR_rpt"/>
</dbReference>
<dbReference type="PANTHER" id="PTHR47691">
    <property type="entry name" value="REGULATOR-RELATED"/>
    <property type="match status" value="1"/>
</dbReference>
<dbReference type="SMART" id="SM00028">
    <property type="entry name" value="TPR"/>
    <property type="match status" value="8"/>
</dbReference>
<dbReference type="Pfam" id="PF13424">
    <property type="entry name" value="TPR_12"/>
    <property type="match status" value="2"/>
</dbReference>
<feature type="repeat" description="TPR" evidence="1">
    <location>
        <begin position="710"/>
        <end position="743"/>
    </location>
</feature>
<dbReference type="PRINTS" id="PR00364">
    <property type="entry name" value="DISEASERSIST"/>
</dbReference>
<dbReference type="EMBL" id="JADBEG010000001">
    <property type="protein sequence ID" value="MBE1497211.1"/>
    <property type="molecule type" value="Genomic_DNA"/>
</dbReference>
<comment type="caution">
    <text evidence="2">The sequence shown here is derived from an EMBL/GenBank/DDBJ whole genome shotgun (WGS) entry which is preliminary data.</text>
</comment>
<proteinExistence type="predicted"/>
<dbReference type="SUPFAM" id="SSF55073">
    <property type="entry name" value="Nucleotide cyclase"/>
    <property type="match status" value="1"/>
</dbReference>
<organism evidence="2 3">
    <name type="scientific">Amycolatopsis lexingtonensis</name>
    <dbReference type="NCBI Taxonomy" id="218822"/>
    <lineage>
        <taxon>Bacteria</taxon>
        <taxon>Bacillati</taxon>
        <taxon>Actinomycetota</taxon>
        <taxon>Actinomycetes</taxon>
        <taxon>Pseudonocardiales</taxon>
        <taxon>Pseudonocardiaceae</taxon>
        <taxon>Amycolatopsis</taxon>
    </lineage>
</organism>
<feature type="repeat" description="TPR" evidence="1">
    <location>
        <begin position="830"/>
        <end position="863"/>
    </location>
</feature>
<dbReference type="Gene3D" id="1.10.10.10">
    <property type="entry name" value="Winged helix-like DNA-binding domain superfamily/Winged helix DNA-binding domain"/>
    <property type="match status" value="1"/>
</dbReference>
<evidence type="ECO:0000313" key="2">
    <source>
        <dbReference type="EMBL" id="MBE1497211.1"/>
    </source>
</evidence>
<dbReference type="InterPro" id="IPR029787">
    <property type="entry name" value="Nucleotide_cyclase"/>
</dbReference>
<dbReference type="SUPFAM" id="SSF52540">
    <property type="entry name" value="P-loop containing nucleoside triphosphate hydrolases"/>
    <property type="match status" value="1"/>
</dbReference>
<dbReference type="SUPFAM" id="SSF48452">
    <property type="entry name" value="TPR-like"/>
    <property type="match status" value="3"/>
</dbReference>
<dbReference type="PROSITE" id="PS50005">
    <property type="entry name" value="TPR"/>
    <property type="match status" value="3"/>
</dbReference>
<dbReference type="InterPro" id="IPR036388">
    <property type="entry name" value="WH-like_DNA-bd_sf"/>
</dbReference>
<accession>A0ABR9I1Z7</accession>
<dbReference type="Gene3D" id="3.30.70.1230">
    <property type="entry name" value="Nucleotide cyclase"/>
    <property type="match status" value="1"/>
</dbReference>
<sequence length="1005" mass="109740">MTRSRSAVHRTILVVDVEGYGNAQRTNDHRLAVRYGMYEILKIAFVRAGLAWEKCEADDCGDGVMVLAPADQPKSLFAETLPGQLIAALREHNGRHAPEARIRLRVALHAGEIHFDEHGFAGAAINLTFRLIDSAPLRHALAGSPGVLAMVVSGWFFDEVVRHCPGAHPASYQRLPVEVKETSTIGWFCLPDQPVADDRRSKIPAQRSRGGVASTWTLPRDTASFTGRAEELNRLATAAREEGGQQVVGIQAIDGMAGIGKTSFAIHAAHQLVDRFPDAQLFLRLHAHTPGQTPVNPTDALASLLTMVGVDAQHLPADLDSRAAMWRDRIAGKRVLLVLDDADSHRQVEPLLPATPGCLVLVTSRRRLTALDTTITLSLDTLPAREVADLFTSLSRREVLGPQSDLLAEVIRSCGHLPLAISLLAGRLRDHPMWTIEDLAGKLHESHDWVIRQTHAEEVAVTAAFHLSYRNLRADRQRFFRYISLHPGTEFEAASAAALADIPVDDARTHLDNLYNDHLLNETAPERYRMHDLVREYSRTLVDDETADDRDKAVGRLLDHYKNAATAADQFITQDLMRDAPRAEPRTYSQPSTLAPATRDAAWKWMHTESANLLACARHAAAHALSEQVVGLAAATAAFLDVVGPWDQAVVLHRDAAAAARGLGDDLHTADALYRIGRAQHRTAEYPAAISALSQALEIYDRLDHELGQVGTLMQLGRAWRQTDEYVQAAKAYTKALSLSRSLKDRTDEACALNELGIIRLVKGEYAEAISAHSKAWDIYAELKDRTGQADAVNELGVAKRMTGDYTAAIDLHTRALDVYRDLRDGFHQALALNNLGTALRAKGEPAEAIEAHQEALAIAKNTGDRIGQAIALNELGAAQATTVSFEAATASHDRALALYRMLGQHLGVAETLNHKGTLLLASGKPRDAQAQHEMALEVARDISTPLEEARALAGLGWCAADLGDTTATHDYLHEALAIYDRLGAAERFEIAHAIAGLTPARRTE</sequence>
<reference evidence="2 3" key="1">
    <citation type="submission" date="2020-10" db="EMBL/GenBank/DDBJ databases">
        <title>Sequencing the genomes of 1000 actinobacteria strains.</title>
        <authorList>
            <person name="Klenk H.-P."/>
        </authorList>
    </citation>
    <scope>NUCLEOTIDE SEQUENCE [LARGE SCALE GENOMIC DNA]</scope>
    <source>
        <strain evidence="2 3">DSM 44653</strain>
    </source>
</reference>
<dbReference type="Proteomes" id="UP000631670">
    <property type="component" value="Unassembled WGS sequence"/>
</dbReference>
<protein>
    <submittedName>
        <fullName evidence="2">Tetratricopeptide (TPR) repeat protein</fullName>
    </submittedName>
</protein>
<name>A0ABR9I1Z7_9PSEU</name>
<keyword evidence="1" id="KW-0802">TPR repeat</keyword>
<dbReference type="InterPro" id="IPR027417">
    <property type="entry name" value="P-loop_NTPase"/>
</dbReference>
<dbReference type="Gene3D" id="3.40.50.300">
    <property type="entry name" value="P-loop containing nucleotide triphosphate hydrolases"/>
    <property type="match status" value="1"/>
</dbReference>
<dbReference type="InterPro" id="IPR011990">
    <property type="entry name" value="TPR-like_helical_dom_sf"/>
</dbReference>
<keyword evidence="3" id="KW-1185">Reference proteome</keyword>
<dbReference type="RefSeq" id="WP_086857926.1">
    <property type="nucleotide sequence ID" value="NZ_JADBEG010000001.1"/>
</dbReference>